<protein>
    <submittedName>
        <fullName evidence="1">Uncharacterized protein</fullName>
    </submittedName>
</protein>
<dbReference type="AlphaFoldDB" id="A0A166Y7U1"/>
<organism evidence="1 2">
    <name type="scientific">Pseudoalteromonas luteoviolacea DSM 6061</name>
    <dbReference type="NCBI Taxonomy" id="1365250"/>
    <lineage>
        <taxon>Bacteria</taxon>
        <taxon>Pseudomonadati</taxon>
        <taxon>Pseudomonadota</taxon>
        <taxon>Gammaproteobacteria</taxon>
        <taxon>Alteromonadales</taxon>
        <taxon>Pseudoalteromonadaceae</taxon>
        <taxon>Pseudoalteromonas</taxon>
    </lineage>
</organism>
<sequence length="98" mass="10843">MESQVLQFISEFTGVSINKISLDTLINDDLGVDGDEGADLLIEFSERFNVDISGIEKVYFGPEGFNPFIIFFHAVKACVDGYGSVPDKYSPFDLPLNN</sequence>
<dbReference type="Proteomes" id="UP000076643">
    <property type="component" value="Unassembled WGS sequence"/>
</dbReference>
<dbReference type="Gene3D" id="1.10.1200.10">
    <property type="entry name" value="ACP-like"/>
    <property type="match status" value="1"/>
</dbReference>
<comment type="caution">
    <text evidence="1">The sequence shown here is derived from an EMBL/GenBank/DDBJ whole genome shotgun (WGS) entry which is preliminary data.</text>
</comment>
<dbReference type="InterPro" id="IPR010862">
    <property type="entry name" value="DUF1493"/>
</dbReference>
<dbReference type="EMBL" id="AUYB01000086">
    <property type="protein sequence ID" value="KZN41534.1"/>
    <property type="molecule type" value="Genomic_DNA"/>
</dbReference>
<proteinExistence type="predicted"/>
<reference evidence="1 2" key="1">
    <citation type="submission" date="2013-07" db="EMBL/GenBank/DDBJ databases">
        <title>Comparative Genomic and Metabolomic Analysis of Twelve Strains of Pseudoalteromonas luteoviolacea.</title>
        <authorList>
            <person name="Vynne N.G."/>
            <person name="Mansson M."/>
            <person name="Gram L."/>
        </authorList>
    </citation>
    <scope>NUCLEOTIDE SEQUENCE [LARGE SCALE GENOMIC DNA]</scope>
    <source>
        <strain evidence="1 2">DSM 6061</strain>
    </source>
</reference>
<dbReference type="InterPro" id="IPR036736">
    <property type="entry name" value="ACP-like_sf"/>
</dbReference>
<dbReference type="RefSeq" id="WP_155732545.1">
    <property type="nucleotide sequence ID" value="NZ_AQHB01000022.1"/>
</dbReference>
<feature type="non-terminal residue" evidence="1">
    <location>
        <position position="98"/>
    </location>
</feature>
<dbReference type="Pfam" id="PF07377">
    <property type="entry name" value="DUF1493"/>
    <property type="match status" value="1"/>
</dbReference>
<name>A0A166Y7U1_9GAMM</name>
<keyword evidence="2" id="KW-1185">Reference proteome</keyword>
<gene>
    <name evidence="1" type="ORF">N475_10710</name>
</gene>
<evidence type="ECO:0000313" key="2">
    <source>
        <dbReference type="Proteomes" id="UP000076643"/>
    </source>
</evidence>
<evidence type="ECO:0000313" key="1">
    <source>
        <dbReference type="EMBL" id="KZN41534.1"/>
    </source>
</evidence>
<dbReference type="SUPFAM" id="SSF47336">
    <property type="entry name" value="ACP-like"/>
    <property type="match status" value="1"/>
</dbReference>
<accession>A0A166Y7U1</accession>